<comment type="function">
    <text evidence="7 8">Key enzyme in folate metabolism. Catalyzes an essential reaction for de novo glycine and purine synthesis, and for DNA precursor synthesis.</text>
</comment>
<keyword evidence="11" id="KW-1185">Reference proteome</keyword>
<comment type="caution">
    <text evidence="10">The sequence shown here is derived from an EMBL/GenBank/DDBJ whole genome shotgun (WGS) entry which is preliminary data.</text>
</comment>
<dbReference type="RefSeq" id="WP_141283949.1">
    <property type="nucleotide sequence ID" value="NZ_BAAAEW010000001.1"/>
</dbReference>
<dbReference type="InterPro" id="IPR012259">
    <property type="entry name" value="DHFR"/>
</dbReference>
<comment type="similarity">
    <text evidence="2 8">Belongs to the dihydrofolate reductase family.</text>
</comment>
<dbReference type="PRINTS" id="PR00070">
    <property type="entry name" value="DHFR"/>
</dbReference>
<organism evidence="10 11">
    <name type="scientific">Ideonella azotifigens</name>
    <dbReference type="NCBI Taxonomy" id="513160"/>
    <lineage>
        <taxon>Bacteria</taxon>
        <taxon>Pseudomonadati</taxon>
        <taxon>Pseudomonadota</taxon>
        <taxon>Betaproteobacteria</taxon>
        <taxon>Burkholderiales</taxon>
        <taxon>Sphaerotilaceae</taxon>
        <taxon>Ideonella</taxon>
    </lineage>
</organism>
<sequence>MIRRTLVTLIAVVARNGCVGRDNQLLWQLPEDLAHFRRATQGCPVIMGRKTWDSLPPRFRPLPGRRNVVLSRQPGLQLEGAECATSLHEALLLVQAAPQAFVIGGAQVYQLALPRADQLLLTEVQQDADGDAFFPSFDRTEFHEVARIAGQPADGQPAYDFVTYQHVPLRS</sequence>
<dbReference type="PROSITE" id="PS51330">
    <property type="entry name" value="DHFR_2"/>
    <property type="match status" value="1"/>
</dbReference>
<dbReference type="PANTHER" id="PTHR48069:SF3">
    <property type="entry name" value="DIHYDROFOLATE REDUCTASE"/>
    <property type="match status" value="1"/>
</dbReference>
<dbReference type="Proteomes" id="UP001500279">
    <property type="component" value="Unassembled WGS sequence"/>
</dbReference>
<keyword evidence="6 8" id="KW-0560">Oxidoreductase</keyword>
<dbReference type="EMBL" id="BAAAEW010000001">
    <property type="protein sequence ID" value="GAA0739495.1"/>
    <property type="molecule type" value="Genomic_DNA"/>
</dbReference>
<dbReference type="InterPro" id="IPR001796">
    <property type="entry name" value="DHFR_dom"/>
</dbReference>
<reference evidence="10 11" key="1">
    <citation type="journal article" date="2019" name="Int. J. Syst. Evol. Microbiol.">
        <title>The Global Catalogue of Microorganisms (GCM) 10K type strain sequencing project: providing services to taxonomists for standard genome sequencing and annotation.</title>
        <authorList>
            <consortium name="The Broad Institute Genomics Platform"/>
            <consortium name="The Broad Institute Genome Sequencing Center for Infectious Disease"/>
            <person name="Wu L."/>
            <person name="Ma J."/>
        </authorList>
    </citation>
    <scope>NUCLEOTIDE SEQUENCE [LARGE SCALE GENOMIC DNA]</scope>
    <source>
        <strain evidence="10 11">JCM 15503</strain>
    </source>
</reference>
<dbReference type="InterPro" id="IPR024072">
    <property type="entry name" value="DHFR-like_dom_sf"/>
</dbReference>
<comment type="catalytic activity">
    <reaction evidence="8">
        <text>(6S)-5,6,7,8-tetrahydrofolate + NADP(+) = 7,8-dihydrofolate + NADPH + H(+)</text>
        <dbReference type="Rhea" id="RHEA:15009"/>
        <dbReference type="ChEBI" id="CHEBI:15378"/>
        <dbReference type="ChEBI" id="CHEBI:57451"/>
        <dbReference type="ChEBI" id="CHEBI:57453"/>
        <dbReference type="ChEBI" id="CHEBI:57783"/>
        <dbReference type="ChEBI" id="CHEBI:58349"/>
        <dbReference type="EC" id="1.5.1.3"/>
    </reaction>
</comment>
<evidence type="ECO:0000256" key="6">
    <source>
        <dbReference type="ARBA" id="ARBA00023002"/>
    </source>
</evidence>
<gene>
    <name evidence="10" type="ORF">GCM10009107_00250</name>
</gene>
<evidence type="ECO:0000256" key="7">
    <source>
        <dbReference type="ARBA" id="ARBA00025067"/>
    </source>
</evidence>
<keyword evidence="5 8" id="KW-0521">NADP</keyword>
<evidence type="ECO:0000256" key="8">
    <source>
        <dbReference type="PIRNR" id="PIRNR000194"/>
    </source>
</evidence>
<evidence type="ECO:0000313" key="11">
    <source>
        <dbReference type="Proteomes" id="UP001500279"/>
    </source>
</evidence>
<evidence type="ECO:0000259" key="9">
    <source>
        <dbReference type="PROSITE" id="PS51330"/>
    </source>
</evidence>
<comment type="pathway">
    <text evidence="1 8">Cofactor biosynthesis; tetrahydrofolate biosynthesis; 5,6,7,8-tetrahydrofolate from 7,8-dihydrofolate: step 1/1.</text>
</comment>
<dbReference type="PIRSF" id="PIRSF000194">
    <property type="entry name" value="DHFR"/>
    <property type="match status" value="1"/>
</dbReference>
<evidence type="ECO:0000256" key="3">
    <source>
        <dbReference type="ARBA" id="ARBA00012856"/>
    </source>
</evidence>
<dbReference type="EC" id="1.5.1.3" evidence="3 8"/>
<dbReference type="SUPFAM" id="SSF53597">
    <property type="entry name" value="Dihydrofolate reductase-like"/>
    <property type="match status" value="1"/>
</dbReference>
<feature type="domain" description="DHFR" evidence="9">
    <location>
        <begin position="6"/>
        <end position="166"/>
    </location>
</feature>
<proteinExistence type="inferred from homology"/>
<evidence type="ECO:0000256" key="2">
    <source>
        <dbReference type="ARBA" id="ARBA00009539"/>
    </source>
</evidence>
<dbReference type="Pfam" id="PF00186">
    <property type="entry name" value="DHFR_1"/>
    <property type="match status" value="1"/>
</dbReference>
<accession>A0ABN1JGT5</accession>
<evidence type="ECO:0000256" key="4">
    <source>
        <dbReference type="ARBA" id="ARBA00022563"/>
    </source>
</evidence>
<dbReference type="CDD" id="cd00209">
    <property type="entry name" value="DHFR"/>
    <property type="match status" value="1"/>
</dbReference>
<dbReference type="Gene3D" id="3.40.430.10">
    <property type="entry name" value="Dihydrofolate Reductase, subunit A"/>
    <property type="match status" value="1"/>
</dbReference>
<evidence type="ECO:0000313" key="10">
    <source>
        <dbReference type="EMBL" id="GAA0739495.1"/>
    </source>
</evidence>
<evidence type="ECO:0000256" key="1">
    <source>
        <dbReference type="ARBA" id="ARBA00004903"/>
    </source>
</evidence>
<protein>
    <recommendedName>
        <fullName evidence="3 8">Dihydrofolate reductase</fullName>
        <ecNumber evidence="3 8">1.5.1.3</ecNumber>
    </recommendedName>
</protein>
<name>A0ABN1JGT5_9BURK</name>
<dbReference type="PANTHER" id="PTHR48069">
    <property type="entry name" value="DIHYDROFOLATE REDUCTASE"/>
    <property type="match status" value="1"/>
</dbReference>
<evidence type="ECO:0000256" key="5">
    <source>
        <dbReference type="ARBA" id="ARBA00022857"/>
    </source>
</evidence>
<keyword evidence="4 8" id="KW-0554">One-carbon metabolism</keyword>